<name>A0A0E9RLQ2_ANGAN</name>
<dbReference type="AlphaFoldDB" id="A0A0E9RLQ2"/>
<reference evidence="1" key="2">
    <citation type="journal article" date="2015" name="Fish Shellfish Immunol.">
        <title>Early steps in the European eel (Anguilla anguilla)-Vibrio vulnificus interaction in the gills: Role of the RtxA13 toxin.</title>
        <authorList>
            <person name="Callol A."/>
            <person name="Pajuelo D."/>
            <person name="Ebbesson L."/>
            <person name="Teles M."/>
            <person name="MacKenzie S."/>
            <person name="Amaro C."/>
        </authorList>
    </citation>
    <scope>NUCLEOTIDE SEQUENCE</scope>
</reference>
<reference evidence="1" key="1">
    <citation type="submission" date="2014-11" db="EMBL/GenBank/DDBJ databases">
        <authorList>
            <person name="Amaro Gonzalez C."/>
        </authorList>
    </citation>
    <scope>NUCLEOTIDE SEQUENCE</scope>
</reference>
<proteinExistence type="predicted"/>
<organism evidence="1">
    <name type="scientific">Anguilla anguilla</name>
    <name type="common">European freshwater eel</name>
    <name type="synonym">Muraena anguilla</name>
    <dbReference type="NCBI Taxonomy" id="7936"/>
    <lineage>
        <taxon>Eukaryota</taxon>
        <taxon>Metazoa</taxon>
        <taxon>Chordata</taxon>
        <taxon>Craniata</taxon>
        <taxon>Vertebrata</taxon>
        <taxon>Euteleostomi</taxon>
        <taxon>Actinopterygii</taxon>
        <taxon>Neopterygii</taxon>
        <taxon>Teleostei</taxon>
        <taxon>Anguilliformes</taxon>
        <taxon>Anguillidae</taxon>
        <taxon>Anguilla</taxon>
    </lineage>
</organism>
<accession>A0A0E9RLQ2</accession>
<dbReference type="EMBL" id="GBXM01078548">
    <property type="protein sequence ID" value="JAH30029.1"/>
    <property type="molecule type" value="Transcribed_RNA"/>
</dbReference>
<sequence length="46" mass="5354">MKTHRQQERECPAHESCSVTCLGAELEQEEAGLRPGSEVRWRPFHF</sequence>
<protein>
    <submittedName>
        <fullName evidence="1">Uncharacterized protein</fullName>
    </submittedName>
</protein>
<evidence type="ECO:0000313" key="1">
    <source>
        <dbReference type="EMBL" id="JAH30029.1"/>
    </source>
</evidence>